<dbReference type="AlphaFoldDB" id="A0A0M6ZYQ9"/>
<evidence type="ECO:0000313" key="2">
    <source>
        <dbReference type="Proteomes" id="UP000053235"/>
    </source>
</evidence>
<evidence type="ECO:0000313" key="1">
    <source>
        <dbReference type="EMBL" id="CTQ67885.1"/>
    </source>
</evidence>
<dbReference type="STRING" id="388408.LAX5112_01557"/>
<sequence>MYAPSVTDNTGIRLAPASRTRLRHGKLIKVDKTDICDCTLYDLQNGGTGVVIPDAEADLPDTLYVADTKLATVNLAKVRWRVGSNLGVLYLEKPIQLSLKQSAKTK</sequence>
<reference evidence="1" key="1">
    <citation type="submission" date="2015-07" db="EMBL/GenBank/DDBJ databases">
        <authorList>
            <person name="Noorani M."/>
        </authorList>
    </citation>
    <scope>NUCLEOTIDE SEQUENCE [LARGE SCALE GENOMIC DNA]</scope>
    <source>
        <strain evidence="1">CECT 5112</strain>
    </source>
</reference>
<dbReference type="RefSeq" id="WP_055671350.1">
    <property type="nucleotide sequence ID" value="NZ_CXWD01000005.1"/>
</dbReference>
<keyword evidence="2" id="KW-1185">Reference proteome</keyword>
<proteinExistence type="predicted"/>
<dbReference type="Proteomes" id="UP000053235">
    <property type="component" value="Unassembled WGS sequence"/>
</dbReference>
<dbReference type="OrthoDB" id="7678717at2"/>
<dbReference type="EMBL" id="CXWD01000005">
    <property type="protein sequence ID" value="CTQ67885.1"/>
    <property type="molecule type" value="Genomic_DNA"/>
</dbReference>
<name>A0A0M6ZYQ9_9HYPH</name>
<accession>A0A0M6ZYQ9</accession>
<gene>
    <name evidence="1" type="ORF">LAX5112_01557</name>
</gene>
<organism evidence="1 2">
    <name type="scientific">Roseibium alexandrii</name>
    <dbReference type="NCBI Taxonomy" id="388408"/>
    <lineage>
        <taxon>Bacteria</taxon>
        <taxon>Pseudomonadati</taxon>
        <taxon>Pseudomonadota</taxon>
        <taxon>Alphaproteobacteria</taxon>
        <taxon>Hyphomicrobiales</taxon>
        <taxon>Stappiaceae</taxon>
        <taxon>Roseibium</taxon>
    </lineage>
</organism>
<evidence type="ECO:0008006" key="3">
    <source>
        <dbReference type="Google" id="ProtNLM"/>
    </source>
</evidence>
<protein>
    <recommendedName>
        <fullName evidence="3">PilZ domain-containing protein</fullName>
    </recommendedName>
</protein>